<keyword evidence="8" id="KW-1185">Reference proteome</keyword>
<evidence type="ECO:0000256" key="5">
    <source>
        <dbReference type="ARBA" id="ARBA00023157"/>
    </source>
</evidence>
<comment type="similarity">
    <text evidence="1">Belongs to the DEFL family.</text>
</comment>
<dbReference type="InterPro" id="IPR010851">
    <property type="entry name" value="DEFL"/>
</dbReference>
<dbReference type="Pfam" id="PF07333">
    <property type="entry name" value="SLR1-BP"/>
    <property type="match status" value="1"/>
</dbReference>
<evidence type="ECO:0000256" key="3">
    <source>
        <dbReference type="ARBA" id="ARBA00022577"/>
    </source>
</evidence>
<proteinExistence type="inferred from homology"/>
<keyword evidence="6" id="KW-0732">Signal</keyword>
<name>A0A3N7EI84_POPTR</name>
<evidence type="ECO:0000256" key="2">
    <source>
        <dbReference type="ARBA" id="ARBA00022529"/>
    </source>
</evidence>
<protein>
    <recommendedName>
        <fullName evidence="9">Knottin scorpion toxin-like domain-containing protein</fullName>
    </recommendedName>
</protein>
<evidence type="ECO:0000256" key="6">
    <source>
        <dbReference type="SAM" id="SignalP"/>
    </source>
</evidence>
<organism evidence="7 8">
    <name type="scientific">Populus trichocarpa</name>
    <name type="common">Western balsam poplar</name>
    <name type="synonym">Populus balsamifera subsp. trichocarpa</name>
    <dbReference type="NCBI Taxonomy" id="3694"/>
    <lineage>
        <taxon>Eukaryota</taxon>
        <taxon>Viridiplantae</taxon>
        <taxon>Streptophyta</taxon>
        <taxon>Embryophyta</taxon>
        <taxon>Tracheophyta</taxon>
        <taxon>Spermatophyta</taxon>
        <taxon>Magnoliopsida</taxon>
        <taxon>eudicotyledons</taxon>
        <taxon>Gunneridae</taxon>
        <taxon>Pentapetalae</taxon>
        <taxon>rosids</taxon>
        <taxon>fabids</taxon>
        <taxon>Malpighiales</taxon>
        <taxon>Salicaceae</taxon>
        <taxon>Saliceae</taxon>
        <taxon>Populus</taxon>
    </lineage>
</organism>
<evidence type="ECO:0000256" key="4">
    <source>
        <dbReference type="ARBA" id="ARBA00022821"/>
    </source>
</evidence>
<evidence type="ECO:0000313" key="8">
    <source>
        <dbReference type="Proteomes" id="UP000006729"/>
    </source>
</evidence>
<gene>
    <name evidence="7" type="ORF">POPTR_001G180750</name>
</gene>
<evidence type="ECO:0000313" key="7">
    <source>
        <dbReference type="EMBL" id="RQO85045.1"/>
    </source>
</evidence>
<feature type="signal peptide" evidence="6">
    <location>
        <begin position="1"/>
        <end position="27"/>
    </location>
</feature>
<dbReference type="Proteomes" id="UP000006729">
    <property type="component" value="Chromosome 1"/>
</dbReference>
<reference evidence="7 8" key="1">
    <citation type="journal article" date="2006" name="Science">
        <title>The genome of black cottonwood, Populus trichocarpa (Torr. &amp; Gray).</title>
        <authorList>
            <person name="Tuskan G.A."/>
            <person name="Difazio S."/>
            <person name="Jansson S."/>
            <person name="Bohlmann J."/>
            <person name="Grigoriev I."/>
            <person name="Hellsten U."/>
            <person name="Putnam N."/>
            <person name="Ralph S."/>
            <person name="Rombauts S."/>
            <person name="Salamov A."/>
            <person name="Schein J."/>
            <person name="Sterck L."/>
            <person name="Aerts A."/>
            <person name="Bhalerao R.R."/>
            <person name="Bhalerao R.P."/>
            <person name="Blaudez D."/>
            <person name="Boerjan W."/>
            <person name="Brun A."/>
            <person name="Brunner A."/>
            <person name="Busov V."/>
            <person name="Campbell M."/>
            <person name="Carlson J."/>
            <person name="Chalot M."/>
            <person name="Chapman J."/>
            <person name="Chen G.L."/>
            <person name="Cooper D."/>
            <person name="Coutinho P.M."/>
            <person name="Couturier J."/>
            <person name="Covert S."/>
            <person name="Cronk Q."/>
            <person name="Cunningham R."/>
            <person name="Davis J."/>
            <person name="Degroeve S."/>
            <person name="Dejardin A."/>
            <person name="Depamphilis C."/>
            <person name="Detter J."/>
            <person name="Dirks B."/>
            <person name="Dubchak I."/>
            <person name="Duplessis S."/>
            <person name="Ehlting J."/>
            <person name="Ellis B."/>
            <person name="Gendler K."/>
            <person name="Goodstein D."/>
            <person name="Gribskov M."/>
            <person name="Grimwood J."/>
            <person name="Groover A."/>
            <person name="Gunter L."/>
            <person name="Hamberger B."/>
            <person name="Heinze B."/>
            <person name="Helariutta Y."/>
            <person name="Henrissat B."/>
            <person name="Holligan D."/>
            <person name="Holt R."/>
            <person name="Huang W."/>
            <person name="Islam-Faridi N."/>
            <person name="Jones S."/>
            <person name="Jones-Rhoades M."/>
            <person name="Jorgensen R."/>
            <person name="Joshi C."/>
            <person name="Kangasjarvi J."/>
            <person name="Karlsson J."/>
            <person name="Kelleher C."/>
            <person name="Kirkpatrick R."/>
            <person name="Kirst M."/>
            <person name="Kohler A."/>
            <person name="Kalluri U."/>
            <person name="Larimer F."/>
            <person name="Leebens-Mack J."/>
            <person name="Leple J.C."/>
            <person name="Locascio P."/>
            <person name="Lou Y."/>
            <person name="Lucas S."/>
            <person name="Martin F."/>
            <person name="Montanini B."/>
            <person name="Napoli C."/>
            <person name="Nelson D.R."/>
            <person name="Nelson C."/>
            <person name="Nieminen K."/>
            <person name="Nilsson O."/>
            <person name="Pereda V."/>
            <person name="Peter G."/>
            <person name="Philippe R."/>
            <person name="Pilate G."/>
            <person name="Poliakov A."/>
            <person name="Razumovskaya J."/>
            <person name="Richardson P."/>
            <person name="Rinaldi C."/>
            <person name="Ritland K."/>
            <person name="Rouze P."/>
            <person name="Ryaboy D."/>
            <person name="Schmutz J."/>
            <person name="Schrader J."/>
            <person name="Segerman B."/>
            <person name="Shin H."/>
            <person name="Siddiqui A."/>
            <person name="Sterky F."/>
            <person name="Terry A."/>
            <person name="Tsai C.J."/>
            <person name="Uberbacher E."/>
            <person name="Unneberg P."/>
            <person name="Vahala J."/>
            <person name="Wall K."/>
            <person name="Wessler S."/>
            <person name="Yang G."/>
            <person name="Yin T."/>
            <person name="Douglas C."/>
            <person name="Marra M."/>
            <person name="Sandberg G."/>
            <person name="Van de Peer Y."/>
            <person name="Rokhsar D."/>
        </authorList>
    </citation>
    <scope>NUCLEOTIDE SEQUENCE [LARGE SCALE GENOMIC DNA]</scope>
    <source>
        <strain evidence="8">cv. Nisqually</strain>
    </source>
</reference>
<keyword evidence="4" id="KW-0611">Plant defense</keyword>
<evidence type="ECO:0000256" key="1">
    <source>
        <dbReference type="ARBA" id="ARBA00006722"/>
    </source>
</evidence>
<keyword evidence="3" id="KW-0295">Fungicide</keyword>
<dbReference type="InParanoid" id="A0A3N7EI84"/>
<dbReference type="SMR" id="A0A3N7EI84"/>
<dbReference type="PANTHER" id="PTHR33830:SF21">
    <property type="entry name" value="DEFENSIN-LIKE PROTEIN 165-RELATED"/>
    <property type="match status" value="1"/>
</dbReference>
<accession>A0A3N7EI84</accession>
<sequence>MARISFTRFFTLFLVLSAALVTPHVNGAKRCLDILYKSGCNLEDCGAKCYKKHNSIHGGQCIANPTMTDYSCVCAYNCDG</sequence>
<dbReference type="EMBL" id="CM009290">
    <property type="protein sequence ID" value="RQO85045.1"/>
    <property type="molecule type" value="Genomic_DNA"/>
</dbReference>
<keyword evidence="5" id="KW-1015">Disulfide bond</keyword>
<keyword evidence="2" id="KW-0929">Antimicrobial</keyword>
<dbReference type="GO" id="GO:0031640">
    <property type="term" value="P:killing of cells of another organism"/>
    <property type="evidence" value="ECO:0007669"/>
    <property type="project" value="UniProtKB-KW"/>
</dbReference>
<evidence type="ECO:0008006" key="9">
    <source>
        <dbReference type="Google" id="ProtNLM"/>
    </source>
</evidence>
<dbReference type="GO" id="GO:0050832">
    <property type="term" value="P:defense response to fungus"/>
    <property type="evidence" value="ECO:0007669"/>
    <property type="project" value="UniProtKB-KW"/>
</dbReference>
<feature type="chain" id="PRO_5018326478" description="Knottin scorpion toxin-like domain-containing protein" evidence="6">
    <location>
        <begin position="28"/>
        <end position="80"/>
    </location>
</feature>
<dbReference type="OMA" id="CAYNCDG"/>
<dbReference type="AlphaFoldDB" id="A0A3N7EI84"/>
<dbReference type="PANTHER" id="PTHR33830">
    <property type="entry name" value="DEFENSIN-LIKE PROTEIN 184-RELATED"/>
    <property type="match status" value="1"/>
</dbReference>
<dbReference type="Gramene" id="Potri.001G180750.1.v4.1">
    <property type="protein sequence ID" value="Potri.001G180750.1.v4.1"/>
    <property type="gene ID" value="Potri.001G180750.v4.1"/>
</dbReference>